<feature type="domain" description="Tim44-like" evidence="11">
    <location>
        <begin position="118"/>
        <end position="265"/>
    </location>
</feature>
<dbReference type="InterPro" id="IPR051975">
    <property type="entry name" value="mtLSU_mL45"/>
</dbReference>
<evidence type="ECO:0000256" key="8">
    <source>
        <dbReference type="ARBA" id="ARBA00039448"/>
    </source>
</evidence>
<dbReference type="InterPro" id="IPR032710">
    <property type="entry name" value="NTF2-like_dom_sf"/>
</dbReference>
<keyword evidence="3" id="KW-0689">Ribosomal protein</keyword>
<dbReference type="SMART" id="SM00978">
    <property type="entry name" value="Tim44"/>
    <property type="match status" value="1"/>
</dbReference>
<dbReference type="GO" id="GO:0005840">
    <property type="term" value="C:ribosome"/>
    <property type="evidence" value="ECO:0007669"/>
    <property type="project" value="UniProtKB-KW"/>
</dbReference>
<evidence type="ECO:0000256" key="2">
    <source>
        <dbReference type="ARBA" id="ARBA00022946"/>
    </source>
</evidence>
<protein>
    <recommendedName>
        <fullName evidence="8">Large ribosomal subunit protein mL45</fullName>
    </recommendedName>
    <alternativeName>
        <fullName evidence="9">39S ribosomal protein L45, mitochondrial</fullName>
    </alternativeName>
</protein>
<dbReference type="Pfam" id="PF04280">
    <property type="entry name" value="Tim44"/>
    <property type="match status" value="1"/>
</dbReference>
<dbReference type="AlphaFoldDB" id="A0AAD1SM08"/>
<evidence type="ECO:0000256" key="6">
    <source>
        <dbReference type="ARBA" id="ARBA00038073"/>
    </source>
</evidence>
<keyword evidence="2" id="KW-0809">Transit peptide</keyword>
<dbReference type="GO" id="GO:0005739">
    <property type="term" value="C:mitochondrion"/>
    <property type="evidence" value="ECO:0007669"/>
    <property type="project" value="UniProtKB-SubCell"/>
</dbReference>
<dbReference type="Proteomes" id="UP001295444">
    <property type="component" value="Chromosome 06"/>
</dbReference>
<dbReference type="Gene3D" id="3.10.450.240">
    <property type="match status" value="1"/>
</dbReference>
<evidence type="ECO:0000259" key="11">
    <source>
        <dbReference type="SMART" id="SM00978"/>
    </source>
</evidence>
<keyword evidence="4" id="KW-0496">Mitochondrion</keyword>
<keyword evidence="5" id="KW-0687">Ribonucleoprotein</keyword>
<dbReference type="PANTHER" id="PTHR28554">
    <property type="entry name" value="39S RIBOSOMAL PROTEIN L45, MITOCHONDRIAL"/>
    <property type="match status" value="1"/>
</dbReference>
<reference evidence="12" key="1">
    <citation type="submission" date="2022-03" db="EMBL/GenBank/DDBJ databases">
        <authorList>
            <person name="Alioto T."/>
            <person name="Alioto T."/>
            <person name="Gomez Garrido J."/>
        </authorList>
    </citation>
    <scope>NUCLEOTIDE SEQUENCE</scope>
</reference>
<dbReference type="GO" id="GO:1990904">
    <property type="term" value="C:ribonucleoprotein complex"/>
    <property type="evidence" value="ECO:0007669"/>
    <property type="project" value="UniProtKB-KW"/>
</dbReference>
<comment type="subcellular location">
    <subcellularLocation>
        <location evidence="1">Mitochondrion</location>
    </subcellularLocation>
</comment>
<name>A0AAD1SM08_PELCU</name>
<evidence type="ECO:0000256" key="5">
    <source>
        <dbReference type="ARBA" id="ARBA00023274"/>
    </source>
</evidence>
<dbReference type="SUPFAM" id="SSF54427">
    <property type="entry name" value="NTF2-like"/>
    <property type="match status" value="1"/>
</dbReference>
<gene>
    <name evidence="12" type="ORF">PECUL_23A032434</name>
</gene>
<evidence type="ECO:0000313" key="13">
    <source>
        <dbReference type="Proteomes" id="UP001295444"/>
    </source>
</evidence>
<proteinExistence type="inferred from homology"/>
<evidence type="ECO:0000256" key="7">
    <source>
        <dbReference type="ARBA" id="ARBA00038782"/>
    </source>
</evidence>
<dbReference type="PANTHER" id="PTHR28554:SF1">
    <property type="entry name" value="LARGE RIBOSOMAL SUBUNIT PROTEIN ML45"/>
    <property type="match status" value="1"/>
</dbReference>
<organism evidence="12 13">
    <name type="scientific">Pelobates cultripes</name>
    <name type="common">Western spadefoot toad</name>
    <dbReference type="NCBI Taxonomy" id="61616"/>
    <lineage>
        <taxon>Eukaryota</taxon>
        <taxon>Metazoa</taxon>
        <taxon>Chordata</taxon>
        <taxon>Craniata</taxon>
        <taxon>Vertebrata</taxon>
        <taxon>Euteleostomi</taxon>
        <taxon>Amphibia</taxon>
        <taxon>Batrachia</taxon>
        <taxon>Anura</taxon>
        <taxon>Pelobatoidea</taxon>
        <taxon>Pelobatidae</taxon>
        <taxon>Pelobates</taxon>
    </lineage>
</organism>
<sequence length="309" mass="35644">MAASIRLFRALGDQGMIAILNPARLATPATVLPIRTKKRYFIPPSVSSKYKTMTDMMNKAKAAGVVTPHEIPERPINISCTAGIFEAYVPPEGDARLSTLSREGLKQKTEQLKKNAASQLAIRKIKEYDSEFRSKTFPEKAQEIFIAAHECLNQFDRHKLHTLVTERCYPEMVRGNRYRTIRWRFIESLEPPRVVQVRCPDMVSKGNLYGQVTVRMHTKQSLVIYDRFGRVQYGKDEPRDVLEYVVFERHMANPYGTWRMHGKIVPSWSPPKEPIVKTVVLPGPNLQPWEEVEDFIQEVPESPQQQWHK</sequence>
<comment type="similarity">
    <text evidence="6">Belongs to the mitochondrion-specific ribosomal protein mL45 family.</text>
</comment>
<evidence type="ECO:0000256" key="9">
    <source>
        <dbReference type="ARBA" id="ARBA00043031"/>
    </source>
</evidence>
<evidence type="ECO:0000256" key="4">
    <source>
        <dbReference type="ARBA" id="ARBA00023128"/>
    </source>
</evidence>
<evidence type="ECO:0000256" key="1">
    <source>
        <dbReference type="ARBA" id="ARBA00004173"/>
    </source>
</evidence>
<evidence type="ECO:0000313" key="12">
    <source>
        <dbReference type="EMBL" id="CAH2301801.1"/>
    </source>
</evidence>
<dbReference type="InterPro" id="IPR007379">
    <property type="entry name" value="Tim44-like_dom"/>
</dbReference>
<comment type="function">
    <text evidence="10">Component of the mitochondrial large ribosomal subunit (mt-LSU). Within the mitochondrial ribosomes, required to direct the nascent polypeptide toward the tunnel exit and position the exit at a distance from the membrane surface.</text>
</comment>
<accession>A0AAD1SM08</accession>
<evidence type="ECO:0000256" key="10">
    <source>
        <dbReference type="ARBA" id="ARBA00045355"/>
    </source>
</evidence>
<evidence type="ECO:0000256" key="3">
    <source>
        <dbReference type="ARBA" id="ARBA00022980"/>
    </source>
</evidence>
<keyword evidence="13" id="KW-1185">Reference proteome</keyword>
<comment type="subunit">
    <text evidence="7">Component of the mitochondrial ribosome large subunit (39S) which comprises a 16S rRNA and about 50 distinct proteins.</text>
</comment>
<dbReference type="FunFam" id="3.10.450.240:FF:000003">
    <property type="entry name" value="39S ribosomal protein L45, mitochondrial"/>
    <property type="match status" value="1"/>
</dbReference>
<dbReference type="EMBL" id="OW240917">
    <property type="protein sequence ID" value="CAH2301801.1"/>
    <property type="molecule type" value="Genomic_DNA"/>
</dbReference>